<accession>A0A9D2KRZ2</accession>
<protein>
    <submittedName>
        <fullName evidence="3">Helix-turn-helix transcriptional regulator</fullName>
    </submittedName>
</protein>
<evidence type="ECO:0000313" key="4">
    <source>
        <dbReference type="Proteomes" id="UP000823821"/>
    </source>
</evidence>
<dbReference type="GO" id="GO:0003677">
    <property type="term" value="F:DNA binding"/>
    <property type="evidence" value="ECO:0007669"/>
    <property type="project" value="InterPro"/>
</dbReference>
<dbReference type="InterPro" id="IPR036388">
    <property type="entry name" value="WH-like_DNA-bd_sf"/>
</dbReference>
<feature type="transmembrane region" description="Helical" evidence="1">
    <location>
        <begin position="102"/>
        <end position="119"/>
    </location>
</feature>
<dbReference type="SUPFAM" id="SSF46894">
    <property type="entry name" value="C-terminal effector domain of the bipartite response regulators"/>
    <property type="match status" value="1"/>
</dbReference>
<feature type="transmembrane region" description="Helical" evidence="1">
    <location>
        <begin position="306"/>
        <end position="326"/>
    </location>
</feature>
<comment type="caution">
    <text evidence="3">The sequence shown here is derived from an EMBL/GenBank/DDBJ whole genome shotgun (WGS) entry which is preliminary data.</text>
</comment>
<name>A0A9D2KRZ2_9BACT</name>
<dbReference type="Proteomes" id="UP000823821">
    <property type="component" value="Unassembled WGS sequence"/>
</dbReference>
<evidence type="ECO:0000259" key="2">
    <source>
        <dbReference type="PROSITE" id="PS50043"/>
    </source>
</evidence>
<feature type="transmembrane region" description="Helical" evidence="1">
    <location>
        <begin position="162"/>
        <end position="181"/>
    </location>
</feature>
<dbReference type="InterPro" id="IPR016032">
    <property type="entry name" value="Sig_transdc_resp-reg_C-effctor"/>
</dbReference>
<organism evidence="3 4">
    <name type="scientific">Candidatus Desulfovibrio intestinavium</name>
    <dbReference type="NCBI Taxonomy" id="2838534"/>
    <lineage>
        <taxon>Bacteria</taxon>
        <taxon>Pseudomonadati</taxon>
        <taxon>Thermodesulfobacteriota</taxon>
        <taxon>Desulfovibrionia</taxon>
        <taxon>Desulfovibrionales</taxon>
        <taxon>Desulfovibrionaceae</taxon>
        <taxon>Desulfovibrio</taxon>
    </lineage>
</organism>
<dbReference type="EMBL" id="DWZD01000041">
    <property type="protein sequence ID" value="HJA79395.1"/>
    <property type="molecule type" value="Genomic_DNA"/>
</dbReference>
<feature type="domain" description="HTH luxR-type" evidence="2">
    <location>
        <begin position="362"/>
        <end position="427"/>
    </location>
</feature>
<dbReference type="Pfam" id="PF00196">
    <property type="entry name" value="GerE"/>
    <property type="match status" value="1"/>
</dbReference>
<dbReference type="AlphaFoldDB" id="A0A9D2KRZ2"/>
<feature type="transmembrane region" description="Helical" evidence="1">
    <location>
        <begin position="14"/>
        <end position="31"/>
    </location>
</feature>
<feature type="transmembrane region" description="Helical" evidence="1">
    <location>
        <begin position="71"/>
        <end position="90"/>
    </location>
</feature>
<dbReference type="CDD" id="cd06170">
    <property type="entry name" value="LuxR_C_like"/>
    <property type="match status" value="1"/>
</dbReference>
<evidence type="ECO:0000313" key="3">
    <source>
        <dbReference type="EMBL" id="HJA79395.1"/>
    </source>
</evidence>
<feature type="transmembrane region" description="Helical" evidence="1">
    <location>
        <begin position="43"/>
        <end position="65"/>
    </location>
</feature>
<feature type="transmembrane region" description="Helical" evidence="1">
    <location>
        <begin position="248"/>
        <end position="268"/>
    </location>
</feature>
<gene>
    <name evidence="3" type="ORF">H9784_07510</name>
</gene>
<evidence type="ECO:0000256" key="1">
    <source>
        <dbReference type="SAM" id="Phobius"/>
    </source>
</evidence>
<dbReference type="GO" id="GO:0006355">
    <property type="term" value="P:regulation of DNA-templated transcription"/>
    <property type="evidence" value="ECO:0007669"/>
    <property type="project" value="InterPro"/>
</dbReference>
<dbReference type="Gene3D" id="1.10.10.10">
    <property type="entry name" value="Winged helix-like DNA-binding domain superfamily/Winged helix DNA-binding domain"/>
    <property type="match status" value="1"/>
</dbReference>
<keyword evidence="1" id="KW-0472">Membrane</keyword>
<feature type="transmembrane region" description="Helical" evidence="1">
    <location>
        <begin position="187"/>
        <end position="210"/>
    </location>
</feature>
<reference evidence="3" key="1">
    <citation type="journal article" date="2021" name="PeerJ">
        <title>Extensive microbial diversity within the chicken gut microbiome revealed by metagenomics and culture.</title>
        <authorList>
            <person name="Gilroy R."/>
            <person name="Ravi A."/>
            <person name="Getino M."/>
            <person name="Pursley I."/>
            <person name="Horton D.L."/>
            <person name="Alikhan N.F."/>
            <person name="Baker D."/>
            <person name="Gharbi K."/>
            <person name="Hall N."/>
            <person name="Watson M."/>
            <person name="Adriaenssens E.M."/>
            <person name="Foster-Nyarko E."/>
            <person name="Jarju S."/>
            <person name="Secka A."/>
            <person name="Antonio M."/>
            <person name="Oren A."/>
            <person name="Chaudhuri R.R."/>
            <person name="La Ragione R."/>
            <person name="Hildebrand F."/>
            <person name="Pallen M.J."/>
        </authorList>
    </citation>
    <scope>NUCLEOTIDE SEQUENCE</scope>
    <source>
        <strain evidence="3">5032</strain>
    </source>
</reference>
<dbReference type="InterPro" id="IPR000792">
    <property type="entry name" value="Tscrpt_reg_LuxR_C"/>
</dbReference>
<reference evidence="3" key="2">
    <citation type="submission" date="2021-04" db="EMBL/GenBank/DDBJ databases">
        <authorList>
            <person name="Gilroy R."/>
        </authorList>
    </citation>
    <scope>NUCLEOTIDE SEQUENCE</scope>
    <source>
        <strain evidence="3">5032</strain>
    </source>
</reference>
<feature type="transmembrane region" description="Helical" evidence="1">
    <location>
        <begin position="217"/>
        <end position="236"/>
    </location>
</feature>
<keyword evidence="1" id="KW-1133">Transmembrane helix</keyword>
<feature type="transmembrane region" description="Helical" evidence="1">
    <location>
        <begin position="280"/>
        <end position="300"/>
    </location>
</feature>
<keyword evidence="1" id="KW-0812">Transmembrane</keyword>
<feature type="transmembrane region" description="Helical" evidence="1">
    <location>
        <begin position="125"/>
        <end position="142"/>
    </location>
</feature>
<dbReference type="SMART" id="SM00421">
    <property type="entry name" value="HTH_LUXR"/>
    <property type="match status" value="1"/>
</dbReference>
<sequence length="438" mass="46594">MDIDSPEFFWIGESGPLAAMLPFAVAAFLLCDWRGLPPQTGRGVWVCLPSLCLLAALTPLVWPWAAGTAGIWLVCACAGLGLALTFLSLLQRLKALPPPHCAVAIGGGMFLGGLVVELLEGLSRPPLLAALVLASALAGLALPRDEAPTPAVSDMGPGERVAALLTCLFSGLGIGAYSVLWETFAPLPGLSLDGILLALLAALAPAAALLPAWRNGPLVLGVLPFAVVAYTAWPLLHRESPALSLQSLQVSYSLLMVWTLTLICQLAARRATWRRLAARAGALLLLGITLGRMAQTSVALCLTRGTAVNLLFLLLAVLAVCCFLAWSRIWQRLLESSPCPARRGTPGEEENGLPSDLDTCRDIFRQLGLTPQQALIAAMLAHKRNDADICSRLSISPATLKTHIRNILRRTGISSRHELSWLLLSASPARQERNGTHP</sequence>
<proteinExistence type="predicted"/>
<dbReference type="PROSITE" id="PS50043">
    <property type="entry name" value="HTH_LUXR_2"/>
    <property type="match status" value="1"/>
</dbReference>